<evidence type="ECO:0000313" key="3">
    <source>
        <dbReference type="Proteomes" id="UP001208041"/>
    </source>
</evidence>
<dbReference type="Proteomes" id="UP001208041">
    <property type="component" value="Unassembled WGS sequence"/>
</dbReference>
<proteinExistence type="predicted"/>
<dbReference type="EMBL" id="JAOYFC010000002">
    <property type="protein sequence ID" value="MCV6824922.1"/>
    <property type="molecule type" value="Genomic_DNA"/>
</dbReference>
<dbReference type="RefSeq" id="WP_263953770.1">
    <property type="nucleotide sequence ID" value="NZ_JAOYFC010000002.1"/>
</dbReference>
<evidence type="ECO:0000256" key="1">
    <source>
        <dbReference type="SAM" id="MobiDB-lite"/>
    </source>
</evidence>
<dbReference type="AlphaFoldDB" id="A0AAE3LQW5"/>
<evidence type="ECO:0000313" key="2">
    <source>
        <dbReference type="EMBL" id="MCV6824922.1"/>
    </source>
</evidence>
<accession>A0AAE3LQW5</accession>
<organism evidence="2 3">
    <name type="scientific">Halocynthiibacter halioticoli</name>
    <dbReference type="NCBI Taxonomy" id="2986804"/>
    <lineage>
        <taxon>Bacteria</taxon>
        <taxon>Pseudomonadati</taxon>
        <taxon>Pseudomonadota</taxon>
        <taxon>Alphaproteobacteria</taxon>
        <taxon>Rhodobacterales</taxon>
        <taxon>Paracoccaceae</taxon>
        <taxon>Halocynthiibacter</taxon>
    </lineage>
</organism>
<name>A0AAE3LQW5_9RHOB</name>
<feature type="region of interest" description="Disordered" evidence="1">
    <location>
        <begin position="43"/>
        <end position="62"/>
    </location>
</feature>
<feature type="compositionally biased region" description="Polar residues" evidence="1">
    <location>
        <begin position="46"/>
        <end position="62"/>
    </location>
</feature>
<comment type="caution">
    <text evidence="2">The sequence shown here is derived from an EMBL/GenBank/DDBJ whole genome shotgun (WGS) entry which is preliminary data.</text>
</comment>
<protein>
    <submittedName>
        <fullName evidence="2">Uncharacterized protein</fullName>
    </submittedName>
</protein>
<reference evidence="2" key="1">
    <citation type="submission" date="2022-10" db="EMBL/GenBank/DDBJ databases">
        <authorList>
            <person name="Yue Y."/>
        </authorList>
    </citation>
    <scope>NUCLEOTIDE SEQUENCE</scope>
    <source>
        <strain evidence="2">Z654</strain>
    </source>
</reference>
<gene>
    <name evidence="2" type="ORF">OH136_10175</name>
</gene>
<keyword evidence="3" id="KW-1185">Reference proteome</keyword>
<sequence>MTVDAHYSAADAIVALIQYGCLTPSASVLLFAEPMAAVNSNDEDFSQNNTWNDPETGAASQNKARLKGTFHTGKFGFSSEGNCDERDIQAWMLEVLCDLEGGPDKELTRGNC</sequence>